<comment type="caution">
    <text evidence="1">The sequence shown here is derived from an EMBL/GenBank/DDBJ whole genome shotgun (WGS) entry which is preliminary data.</text>
</comment>
<dbReference type="Gene3D" id="2.160.10.10">
    <property type="entry name" value="Hexapeptide repeat proteins"/>
    <property type="match status" value="1"/>
</dbReference>
<accession>E1JXR2</accession>
<evidence type="ECO:0000313" key="1">
    <source>
        <dbReference type="EMBL" id="EFL50835.1"/>
    </source>
</evidence>
<proteinExistence type="predicted"/>
<reference evidence="1 2" key="1">
    <citation type="submission" date="2010-08" db="EMBL/GenBank/DDBJ databases">
        <title>The draft genome of Desulfovibrio fructosovorans JJ.</title>
        <authorList>
            <consortium name="US DOE Joint Genome Institute (JGI-PGF)"/>
            <person name="Lucas S."/>
            <person name="Copeland A."/>
            <person name="Lapidus A."/>
            <person name="Cheng J.-F."/>
            <person name="Bruce D."/>
            <person name="Goodwin L."/>
            <person name="Pitluck S."/>
            <person name="Land M.L."/>
            <person name="Hauser L."/>
            <person name="Chang Y.-J."/>
            <person name="Jeffries C."/>
            <person name="Wall J.D."/>
            <person name="Stahl D.A."/>
            <person name="Arkin A.P."/>
            <person name="Dehal P."/>
            <person name="Stolyar S.M."/>
            <person name="Hazen T.C."/>
            <person name="Woyke T.J."/>
        </authorList>
    </citation>
    <scope>NUCLEOTIDE SEQUENCE [LARGE SCALE GENOMIC DNA]</scope>
    <source>
        <strain evidence="1 2">JJ</strain>
    </source>
</reference>
<dbReference type="InterPro" id="IPR051159">
    <property type="entry name" value="Hexapeptide_acetyltransf"/>
</dbReference>
<dbReference type="InterPro" id="IPR011004">
    <property type="entry name" value="Trimer_LpxA-like_sf"/>
</dbReference>
<evidence type="ECO:0000313" key="2">
    <source>
        <dbReference type="Proteomes" id="UP000006250"/>
    </source>
</evidence>
<protein>
    <submittedName>
        <fullName evidence="1">Acetyltransferase (Isoleucine patch superfamily)-like protein</fullName>
    </submittedName>
</protein>
<organism evidence="1 2">
    <name type="scientific">Solidesulfovibrio fructosivorans JJ]</name>
    <dbReference type="NCBI Taxonomy" id="596151"/>
    <lineage>
        <taxon>Bacteria</taxon>
        <taxon>Pseudomonadati</taxon>
        <taxon>Thermodesulfobacteriota</taxon>
        <taxon>Desulfovibrionia</taxon>
        <taxon>Desulfovibrionales</taxon>
        <taxon>Desulfovibrionaceae</taxon>
        <taxon>Solidesulfovibrio</taxon>
    </lineage>
</organism>
<name>E1JXR2_SOLFR</name>
<dbReference type="InterPro" id="IPR001451">
    <property type="entry name" value="Hexapep"/>
</dbReference>
<keyword evidence="2" id="KW-1185">Reference proteome</keyword>
<dbReference type="Pfam" id="PF14602">
    <property type="entry name" value="Hexapep_2"/>
    <property type="match status" value="1"/>
</dbReference>
<dbReference type="GO" id="GO:0016740">
    <property type="term" value="F:transferase activity"/>
    <property type="evidence" value="ECO:0007669"/>
    <property type="project" value="UniProtKB-KW"/>
</dbReference>
<dbReference type="SUPFAM" id="SSF51161">
    <property type="entry name" value="Trimeric LpxA-like enzymes"/>
    <property type="match status" value="1"/>
</dbReference>
<dbReference type="AlphaFoldDB" id="E1JXR2"/>
<dbReference type="EMBL" id="AECZ01000015">
    <property type="protein sequence ID" value="EFL50835.1"/>
    <property type="molecule type" value="Genomic_DNA"/>
</dbReference>
<sequence length="227" mass="24676">MNILGRLGRCLLSSRRAASYVAGPPPWDCWQRCRDHVEVHATAIVDPCATVRVWSPDVHPSIRLSIGERSHIFSSFNLLREDSTIRVGARCQLGNVNFVCADAITVGDDVIMAWGVTLMDNDSHSTRWEKRADDVRCCYDDYLADRANLIRNKNWTHVAMSPITIRSRCWIGFNVSILKGVTLGEECVVGAGSVVTKSFPPGSVIVGNPAACIRSTSAGLSGSGSAS</sequence>
<dbReference type="RefSeq" id="WP_005994194.1">
    <property type="nucleotide sequence ID" value="NZ_AECZ01000015.1"/>
</dbReference>
<gene>
    <name evidence="1" type="ORF">DesfrDRAFT_2411</name>
</gene>
<dbReference type="STRING" id="596151.DesfrDRAFT_2411"/>
<keyword evidence="1" id="KW-0808">Transferase</keyword>
<dbReference type="CDD" id="cd04647">
    <property type="entry name" value="LbH_MAT_like"/>
    <property type="match status" value="1"/>
</dbReference>
<dbReference type="Proteomes" id="UP000006250">
    <property type="component" value="Unassembled WGS sequence"/>
</dbReference>
<dbReference type="PANTHER" id="PTHR23416">
    <property type="entry name" value="SIALIC ACID SYNTHASE-RELATED"/>
    <property type="match status" value="1"/>
</dbReference>
<dbReference type="eggNOG" id="COG0110">
    <property type="taxonomic scope" value="Bacteria"/>
</dbReference>